<feature type="chain" id="PRO_5019844021" evidence="9">
    <location>
        <begin position="31"/>
        <end position="480"/>
    </location>
</feature>
<dbReference type="InterPro" id="IPR004236">
    <property type="entry name" value="Pept_S1_alpha_lytic"/>
</dbReference>
<evidence type="ECO:0000313" key="13">
    <source>
        <dbReference type="Proteomes" id="UP000272729"/>
    </source>
</evidence>
<dbReference type="GO" id="GO:0006508">
    <property type="term" value="P:proteolysis"/>
    <property type="evidence" value="ECO:0007669"/>
    <property type="project" value="UniProtKB-KW"/>
</dbReference>
<dbReference type="InterPro" id="IPR035070">
    <property type="entry name" value="Streptogrisin_prodomain"/>
</dbReference>
<comment type="similarity">
    <text evidence="1">Belongs to the peptidase S1 family.</text>
</comment>
<feature type="region of interest" description="Disordered" evidence="8">
    <location>
        <begin position="326"/>
        <end position="347"/>
    </location>
</feature>
<dbReference type="Gene3D" id="2.40.10.10">
    <property type="entry name" value="Trypsin-like serine proteases"/>
    <property type="match status" value="2"/>
</dbReference>
<keyword evidence="2" id="KW-0645">Protease</keyword>
<name>A0A495X279_9PSEU</name>
<dbReference type="Gene3D" id="2.60.120.380">
    <property type="match status" value="1"/>
</dbReference>
<evidence type="ECO:0000256" key="1">
    <source>
        <dbReference type="ARBA" id="ARBA00007664"/>
    </source>
</evidence>
<dbReference type="InterPro" id="IPR009003">
    <property type="entry name" value="Peptidase_S1_PA"/>
</dbReference>
<keyword evidence="4" id="KW-0378">Hydrolase</keyword>
<feature type="domain" description="Peptidase S1" evidence="10">
    <location>
        <begin position="218"/>
        <end position="365"/>
    </location>
</feature>
<accession>A0A495X279</accession>
<dbReference type="Pfam" id="PF02983">
    <property type="entry name" value="Pro_Al_protease"/>
    <property type="match status" value="1"/>
</dbReference>
<dbReference type="CDD" id="cd21112">
    <property type="entry name" value="alphaLP-like"/>
    <property type="match status" value="1"/>
</dbReference>
<feature type="domain" description="Peptidase S1A alpha-lytic prodomain" evidence="11">
    <location>
        <begin position="121"/>
        <end position="175"/>
    </location>
</feature>
<keyword evidence="5" id="KW-0720">Serine protease</keyword>
<evidence type="ECO:0000259" key="11">
    <source>
        <dbReference type="Pfam" id="PF02983"/>
    </source>
</evidence>
<dbReference type="GO" id="GO:0005576">
    <property type="term" value="C:extracellular region"/>
    <property type="evidence" value="ECO:0007669"/>
    <property type="project" value="InterPro"/>
</dbReference>
<dbReference type="InterPro" id="IPR001254">
    <property type="entry name" value="Trypsin_dom"/>
</dbReference>
<feature type="compositionally biased region" description="Polar residues" evidence="8">
    <location>
        <begin position="332"/>
        <end position="342"/>
    </location>
</feature>
<dbReference type="GO" id="GO:0004252">
    <property type="term" value="F:serine-type endopeptidase activity"/>
    <property type="evidence" value="ECO:0007669"/>
    <property type="project" value="InterPro"/>
</dbReference>
<keyword evidence="3 9" id="KW-0732">Signal</keyword>
<feature type="signal peptide" evidence="9">
    <location>
        <begin position="1"/>
        <end position="30"/>
    </location>
</feature>
<evidence type="ECO:0000256" key="4">
    <source>
        <dbReference type="ARBA" id="ARBA00022801"/>
    </source>
</evidence>
<gene>
    <name evidence="12" type="ORF">DFJ66_1251</name>
</gene>
<reference evidence="12 13" key="1">
    <citation type="submission" date="2018-10" db="EMBL/GenBank/DDBJ databases">
        <title>Sequencing the genomes of 1000 actinobacteria strains.</title>
        <authorList>
            <person name="Klenk H.-P."/>
        </authorList>
    </citation>
    <scope>NUCLEOTIDE SEQUENCE [LARGE SCALE GENOMIC DNA]</scope>
    <source>
        <strain evidence="12 13">DSM 43911</strain>
    </source>
</reference>
<evidence type="ECO:0000256" key="6">
    <source>
        <dbReference type="ARBA" id="ARBA00023145"/>
    </source>
</evidence>
<dbReference type="PRINTS" id="PR00861">
    <property type="entry name" value="ALYTICPTASE"/>
</dbReference>
<dbReference type="RefSeq" id="WP_246029605.1">
    <property type="nucleotide sequence ID" value="NZ_RBXR01000001.1"/>
</dbReference>
<evidence type="ECO:0000256" key="8">
    <source>
        <dbReference type="SAM" id="MobiDB-lite"/>
    </source>
</evidence>
<evidence type="ECO:0000259" key="10">
    <source>
        <dbReference type="Pfam" id="PF00089"/>
    </source>
</evidence>
<sequence length="480" mass="49486">MFRLRSSPAVMSVVAVTAAGVLLSGAQAQAEAQDPGSANGDPMVAALRRDLGATDPAALLAAERTAREVDRVARQALHRTFGGSWFDADREVLVVGVTDPSAAPAARAAGAEVRVVARAEEELGAVKAGLDRVAGWAPDGVPGWYVDVPGNVVVVKHRPEVNRQVRDWVARSGVDPGAVELVESRERARPLIDVVGGNRYWTSKYGCSVGFSVVGGFITAGHCGDVGETTTQPGGRFAGSSFPVDDMAFVRTDPGNTPIGAVNDYNGGRVAVAGSQEAPVGTSICRSGGTSGWHCGTIRSRNATVDYGPSIGKVYEAIETTACAEPGDSGGSAISGNQAQGVTSGGSGDCKGGAATTYFQPVPEILTRYGVTLVTSDGGTPPGGCGTAVTGNLQGTAVEPKSGYYEAPAGTHKACLTGPANTDFDLYLQKWDGSSWRTVASGTGPTSTEKVTYTGTSGRYRWQLRAYSGSGQYTLESTRP</sequence>
<dbReference type="Proteomes" id="UP000272729">
    <property type="component" value="Unassembled WGS sequence"/>
</dbReference>
<dbReference type="InterPro" id="IPR043504">
    <property type="entry name" value="Peptidase_S1_PA_chymotrypsin"/>
</dbReference>
<proteinExistence type="inferred from homology"/>
<evidence type="ECO:0000256" key="3">
    <source>
        <dbReference type="ARBA" id="ARBA00022729"/>
    </source>
</evidence>
<dbReference type="InterPro" id="IPR001316">
    <property type="entry name" value="Pept_S1A_streptogrisin"/>
</dbReference>
<evidence type="ECO:0000256" key="7">
    <source>
        <dbReference type="ARBA" id="ARBA00023157"/>
    </source>
</evidence>
<evidence type="ECO:0000313" key="12">
    <source>
        <dbReference type="EMBL" id="RKT68070.1"/>
    </source>
</evidence>
<dbReference type="SUPFAM" id="SSF50494">
    <property type="entry name" value="Trypsin-like serine proteases"/>
    <property type="match status" value="1"/>
</dbReference>
<dbReference type="Gene3D" id="3.30.300.50">
    <property type="match status" value="2"/>
</dbReference>
<evidence type="ECO:0000256" key="9">
    <source>
        <dbReference type="SAM" id="SignalP"/>
    </source>
</evidence>
<evidence type="ECO:0000256" key="5">
    <source>
        <dbReference type="ARBA" id="ARBA00022825"/>
    </source>
</evidence>
<evidence type="ECO:0000256" key="2">
    <source>
        <dbReference type="ARBA" id="ARBA00022670"/>
    </source>
</evidence>
<dbReference type="AlphaFoldDB" id="A0A495X279"/>
<organism evidence="12 13">
    <name type="scientific">Saccharothrix variisporea</name>
    <dbReference type="NCBI Taxonomy" id="543527"/>
    <lineage>
        <taxon>Bacteria</taxon>
        <taxon>Bacillati</taxon>
        <taxon>Actinomycetota</taxon>
        <taxon>Actinomycetes</taxon>
        <taxon>Pseudonocardiales</taxon>
        <taxon>Pseudonocardiaceae</taxon>
        <taxon>Saccharothrix</taxon>
    </lineage>
</organism>
<keyword evidence="7" id="KW-1015">Disulfide bond</keyword>
<dbReference type="EMBL" id="RBXR01000001">
    <property type="protein sequence ID" value="RKT68070.1"/>
    <property type="molecule type" value="Genomic_DNA"/>
</dbReference>
<protein>
    <submittedName>
        <fullName evidence="12">Streptogrisin C</fullName>
    </submittedName>
</protein>
<dbReference type="Pfam" id="PF00089">
    <property type="entry name" value="Trypsin"/>
    <property type="match status" value="1"/>
</dbReference>
<comment type="caution">
    <text evidence="12">The sequence shown here is derived from an EMBL/GenBank/DDBJ whole genome shotgun (WGS) entry which is preliminary data.</text>
</comment>
<keyword evidence="13" id="KW-1185">Reference proteome</keyword>
<keyword evidence="6" id="KW-0865">Zymogen</keyword>